<reference evidence="1" key="1">
    <citation type="journal article" date="2020" name="Fungal Divers.">
        <title>Resolving the Mortierellaceae phylogeny through synthesis of multi-gene phylogenetics and phylogenomics.</title>
        <authorList>
            <person name="Vandepol N."/>
            <person name="Liber J."/>
            <person name="Desiro A."/>
            <person name="Na H."/>
            <person name="Kennedy M."/>
            <person name="Barry K."/>
            <person name="Grigoriev I.V."/>
            <person name="Miller A.N."/>
            <person name="O'Donnell K."/>
            <person name="Stajich J.E."/>
            <person name="Bonito G."/>
        </authorList>
    </citation>
    <scope>NUCLEOTIDE SEQUENCE</scope>
    <source>
        <strain evidence="1">MES-2147</strain>
    </source>
</reference>
<accession>A0A9P6LVT8</accession>
<gene>
    <name evidence="1" type="ORF">BGZ65_008918</name>
</gene>
<name>A0A9P6LVT8_9FUNG</name>
<sequence length="72" mass="8437">PQSNLILRVGIDSIVFSECQKDGHKGSRVIFPNCSKTVARNKARRHYIRIHGRETIQIMKMKMILRKKKMML</sequence>
<evidence type="ECO:0000313" key="1">
    <source>
        <dbReference type="EMBL" id="KAF9947313.1"/>
    </source>
</evidence>
<dbReference type="Proteomes" id="UP000749646">
    <property type="component" value="Unassembled WGS sequence"/>
</dbReference>
<organism evidence="1 2">
    <name type="scientific">Modicella reniformis</name>
    <dbReference type="NCBI Taxonomy" id="1440133"/>
    <lineage>
        <taxon>Eukaryota</taxon>
        <taxon>Fungi</taxon>
        <taxon>Fungi incertae sedis</taxon>
        <taxon>Mucoromycota</taxon>
        <taxon>Mortierellomycotina</taxon>
        <taxon>Mortierellomycetes</taxon>
        <taxon>Mortierellales</taxon>
        <taxon>Mortierellaceae</taxon>
        <taxon>Modicella</taxon>
    </lineage>
</organism>
<dbReference type="AlphaFoldDB" id="A0A9P6LVT8"/>
<feature type="non-terminal residue" evidence="1">
    <location>
        <position position="1"/>
    </location>
</feature>
<evidence type="ECO:0000313" key="2">
    <source>
        <dbReference type="Proteomes" id="UP000749646"/>
    </source>
</evidence>
<protein>
    <submittedName>
        <fullName evidence="1">Uncharacterized protein</fullName>
    </submittedName>
</protein>
<dbReference type="EMBL" id="JAAAHW010007591">
    <property type="protein sequence ID" value="KAF9947313.1"/>
    <property type="molecule type" value="Genomic_DNA"/>
</dbReference>
<keyword evidence="2" id="KW-1185">Reference proteome</keyword>
<proteinExistence type="predicted"/>
<comment type="caution">
    <text evidence="1">The sequence shown here is derived from an EMBL/GenBank/DDBJ whole genome shotgun (WGS) entry which is preliminary data.</text>
</comment>